<gene>
    <name evidence="9" type="primary">pgi_2</name>
    <name evidence="7" type="synonym">pgi</name>
    <name evidence="9" type="ORF">NCTC11343_05715</name>
</gene>
<dbReference type="EMBL" id="UAUU01000011">
    <property type="protein sequence ID" value="SPZ95034.1"/>
    <property type="molecule type" value="Genomic_DNA"/>
</dbReference>
<dbReference type="FunFam" id="3.40.50.10490:FF:000004">
    <property type="entry name" value="Glucose-6-phosphate isomerase"/>
    <property type="match status" value="1"/>
</dbReference>
<dbReference type="InterPro" id="IPR023096">
    <property type="entry name" value="G6P_Isomerase_C"/>
</dbReference>
<dbReference type="InterPro" id="IPR001672">
    <property type="entry name" value="G6P_Isomerase"/>
</dbReference>
<dbReference type="AlphaFoldDB" id="A0A2X2JMJ6"/>
<dbReference type="SUPFAM" id="SSF53697">
    <property type="entry name" value="SIS domain"/>
    <property type="match status" value="1"/>
</dbReference>
<dbReference type="PANTHER" id="PTHR11469:SF1">
    <property type="entry name" value="GLUCOSE-6-PHOSPHATE ISOMERASE"/>
    <property type="match status" value="1"/>
</dbReference>
<dbReference type="Proteomes" id="UP000251241">
    <property type="component" value="Unassembled WGS sequence"/>
</dbReference>
<sequence>MLPTVNLKNTAAFQKLTAHFQMIKDVQIRNLFIEDPHRFSTFSVQWGDILFDYSKNRITEETLNLLLELAKEVKLDQAIDKMFAGDKINATEGRPVLHTALRQPKNAVVTVDGVNIIPQVHEVLDQMKNFTQDVLSGSWTGYTGKAITDVVNIGIGGSDLGPVMVTEALKAYKTPLNLHFVSNVDGTHISEVFKQVNPETTLFLIASKTFTTQETMANAHSARSWLLEAGAEIKDIEKHFVALSTNEAEVEKFGINTRNMFVFWDWVGGRYSLWSSIGLSISLGIGYANFQALLEGAHEADEHFQHIPFEKNIPVIMALLGIWYINFYGAETLGIFSYDQYLHRFAAYFQQGDMESNGKYIDRNGHMVDYQTGPIVWGEPGTNGQHAFYQLLHQGTKLIPADFIAPAQSLNPLGEHHKILLSNFFAQTEALMNGKSAEEVITELQGSGKSTDEIEQQRKYKVFQGNRPTNSFLLKKITPKSLGKLIALYEHKIFVQGVIWNIFSFDQWGVELGKQLANAILPELQEDHQVQGHDSSTNGLINQYKSWR</sequence>
<dbReference type="CDD" id="cd05016">
    <property type="entry name" value="SIS_PGI_2"/>
    <property type="match status" value="1"/>
</dbReference>
<accession>A0A2X2JMJ6</accession>
<comment type="pathway">
    <text evidence="7">Carbohydrate biosynthesis; gluconeogenesis.</text>
</comment>
<reference evidence="9 10" key="1">
    <citation type="submission" date="2018-06" db="EMBL/GenBank/DDBJ databases">
        <authorList>
            <consortium name="Pathogen Informatics"/>
            <person name="Doyle S."/>
        </authorList>
    </citation>
    <scope>NUCLEOTIDE SEQUENCE [LARGE SCALE GENOMIC DNA]</scope>
    <source>
        <strain evidence="9 10">NCTC11343</strain>
    </source>
</reference>
<evidence type="ECO:0000256" key="3">
    <source>
        <dbReference type="ARBA" id="ARBA00022432"/>
    </source>
</evidence>
<dbReference type="EC" id="5.3.1.9" evidence="7"/>
<dbReference type="InterPro" id="IPR035476">
    <property type="entry name" value="SIS_PGI_1"/>
</dbReference>
<dbReference type="NCBIfam" id="NF001211">
    <property type="entry name" value="PRK00179.1"/>
    <property type="match status" value="1"/>
</dbReference>
<dbReference type="GO" id="GO:0004347">
    <property type="term" value="F:glucose-6-phosphate isomerase activity"/>
    <property type="evidence" value="ECO:0007669"/>
    <property type="project" value="UniProtKB-UniRule"/>
</dbReference>
<dbReference type="PROSITE" id="PS51463">
    <property type="entry name" value="P_GLUCOSE_ISOMERASE_3"/>
    <property type="match status" value="1"/>
</dbReference>
<keyword evidence="4 7" id="KW-0324">Glycolysis</keyword>
<evidence type="ECO:0000256" key="6">
    <source>
        <dbReference type="ARBA" id="ARBA00029321"/>
    </source>
</evidence>
<dbReference type="GO" id="GO:0006096">
    <property type="term" value="P:glycolytic process"/>
    <property type="evidence" value="ECO:0007669"/>
    <property type="project" value="UniProtKB-UniRule"/>
</dbReference>
<organism evidence="9 10">
    <name type="scientific">Sphingobacterium multivorum</name>
    <dbReference type="NCBI Taxonomy" id="28454"/>
    <lineage>
        <taxon>Bacteria</taxon>
        <taxon>Pseudomonadati</taxon>
        <taxon>Bacteroidota</taxon>
        <taxon>Sphingobacteriia</taxon>
        <taxon>Sphingobacteriales</taxon>
        <taxon>Sphingobacteriaceae</taxon>
        <taxon>Sphingobacterium</taxon>
    </lineage>
</organism>
<dbReference type="FunFam" id="1.10.1390.10:FF:000001">
    <property type="entry name" value="Glucose-6-phosphate isomerase"/>
    <property type="match status" value="1"/>
</dbReference>
<dbReference type="UniPathway" id="UPA00138"/>
<keyword evidence="5 7" id="KW-0413">Isomerase</keyword>
<keyword evidence="7" id="KW-0963">Cytoplasm</keyword>
<dbReference type="InterPro" id="IPR018189">
    <property type="entry name" value="Phosphoglucose_isomerase_CS"/>
</dbReference>
<dbReference type="GO" id="GO:0097367">
    <property type="term" value="F:carbohydrate derivative binding"/>
    <property type="evidence" value="ECO:0007669"/>
    <property type="project" value="InterPro"/>
</dbReference>
<dbReference type="Gene3D" id="1.10.1390.10">
    <property type="match status" value="1"/>
</dbReference>
<proteinExistence type="inferred from homology"/>
<dbReference type="Gene3D" id="3.40.50.10490">
    <property type="entry name" value="Glucose-6-phosphate isomerase like protein, domain 1"/>
    <property type="match status" value="2"/>
</dbReference>
<evidence type="ECO:0000256" key="8">
    <source>
        <dbReference type="RuleBase" id="RU000612"/>
    </source>
</evidence>
<evidence type="ECO:0000256" key="2">
    <source>
        <dbReference type="ARBA" id="ARBA00006604"/>
    </source>
</evidence>
<protein>
    <recommendedName>
        <fullName evidence="7">Glucose-6-phosphate isomerase</fullName>
        <shortName evidence="7">GPI</shortName>
        <ecNumber evidence="7">5.3.1.9</ecNumber>
    </recommendedName>
    <alternativeName>
        <fullName evidence="7">Phosphoglucose isomerase</fullName>
        <shortName evidence="7">PGI</shortName>
    </alternativeName>
    <alternativeName>
        <fullName evidence="7">Phosphohexose isomerase</fullName>
        <shortName evidence="7">PHI</shortName>
    </alternativeName>
</protein>
<evidence type="ECO:0000313" key="10">
    <source>
        <dbReference type="Proteomes" id="UP000251241"/>
    </source>
</evidence>
<evidence type="ECO:0000256" key="5">
    <source>
        <dbReference type="ARBA" id="ARBA00023235"/>
    </source>
</evidence>
<dbReference type="PROSITE" id="PS00174">
    <property type="entry name" value="P_GLUCOSE_ISOMERASE_2"/>
    <property type="match status" value="1"/>
</dbReference>
<dbReference type="PANTHER" id="PTHR11469">
    <property type="entry name" value="GLUCOSE-6-PHOSPHATE ISOMERASE"/>
    <property type="match status" value="1"/>
</dbReference>
<dbReference type="GO" id="GO:0005829">
    <property type="term" value="C:cytosol"/>
    <property type="evidence" value="ECO:0007669"/>
    <property type="project" value="TreeGrafter"/>
</dbReference>
<dbReference type="Pfam" id="PF00342">
    <property type="entry name" value="PGI"/>
    <property type="match status" value="1"/>
</dbReference>
<feature type="active site" description="Proton donor" evidence="7">
    <location>
        <position position="355"/>
    </location>
</feature>
<comment type="function">
    <text evidence="7">Catalyzes the reversible isomerization of glucose-6-phosphate to fructose-6-phosphate.</text>
</comment>
<dbReference type="UniPathway" id="UPA00109">
    <property type="reaction ID" value="UER00181"/>
</dbReference>
<evidence type="ECO:0000256" key="7">
    <source>
        <dbReference type="HAMAP-Rule" id="MF_00473"/>
    </source>
</evidence>
<dbReference type="PROSITE" id="PS00765">
    <property type="entry name" value="P_GLUCOSE_ISOMERASE_1"/>
    <property type="match status" value="1"/>
</dbReference>
<dbReference type="InterPro" id="IPR035482">
    <property type="entry name" value="SIS_PGI_2"/>
</dbReference>
<comment type="pathway">
    <text evidence="1 7 8">Carbohydrate degradation; glycolysis; D-glyceraldehyde 3-phosphate and glycerone phosphate from D-glucose: step 2/4.</text>
</comment>
<dbReference type="GO" id="GO:0006094">
    <property type="term" value="P:gluconeogenesis"/>
    <property type="evidence" value="ECO:0007669"/>
    <property type="project" value="UniProtKB-UniRule"/>
</dbReference>
<dbReference type="GeneID" id="99065395"/>
<dbReference type="GO" id="GO:0048029">
    <property type="term" value="F:monosaccharide binding"/>
    <property type="evidence" value="ECO:0007669"/>
    <property type="project" value="TreeGrafter"/>
</dbReference>
<feature type="active site" evidence="7">
    <location>
        <position position="514"/>
    </location>
</feature>
<keyword evidence="3 7" id="KW-0312">Gluconeogenesis</keyword>
<evidence type="ECO:0000256" key="4">
    <source>
        <dbReference type="ARBA" id="ARBA00023152"/>
    </source>
</evidence>
<comment type="subcellular location">
    <subcellularLocation>
        <location evidence="7">Cytoplasm</location>
    </subcellularLocation>
</comment>
<dbReference type="HAMAP" id="MF_00473">
    <property type="entry name" value="G6P_isomerase"/>
    <property type="match status" value="1"/>
</dbReference>
<name>A0A2X2JMJ6_SPHMU</name>
<comment type="catalytic activity">
    <reaction evidence="6 7 8">
        <text>alpha-D-glucose 6-phosphate = beta-D-fructose 6-phosphate</text>
        <dbReference type="Rhea" id="RHEA:11816"/>
        <dbReference type="ChEBI" id="CHEBI:57634"/>
        <dbReference type="ChEBI" id="CHEBI:58225"/>
        <dbReference type="EC" id="5.3.1.9"/>
    </reaction>
</comment>
<dbReference type="CDD" id="cd05015">
    <property type="entry name" value="SIS_PGI_1"/>
    <property type="match status" value="1"/>
</dbReference>
<dbReference type="PRINTS" id="PR00662">
    <property type="entry name" value="G6PISOMERASE"/>
</dbReference>
<evidence type="ECO:0000313" key="9">
    <source>
        <dbReference type="EMBL" id="SPZ95034.1"/>
    </source>
</evidence>
<dbReference type="InterPro" id="IPR046348">
    <property type="entry name" value="SIS_dom_sf"/>
</dbReference>
<dbReference type="GO" id="GO:0051156">
    <property type="term" value="P:glucose 6-phosphate metabolic process"/>
    <property type="evidence" value="ECO:0007669"/>
    <property type="project" value="TreeGrafter"/>
</dbReference>
<comment type="similarity">
    <text evidence="2 7 8">Belongs to the GPI family.</text>
</comment>
<evidence type="ECO:0000256" key="1">
    <source>
        <dbReference type="ARBA" id="ARBA00004926"/>
    </source>
</evidence>
<dbReference type="RefSeq" id="WP_112376459.1">
    <property type="nucleotide sequence ID" value="NZ_CP069793.1"/>
</dbReference>
<feature type="active site" evidence="7">
    <location>
        <position position="386"/>
    </location>
</feature>